<evidence type="ECO:0000313" key="2">
    <source>
        <dbReference type="Proteomes" id="UP000236654"/>
    </source>
</evidence>
<accession>A0A2I0R218</accession>
<evidence type="ECO:0000313" key="1">
    <source>
        <dbReference type="EMBL" id="PKR80617.1"/>
    </source>
</evidence>
<name>A0A2I0R218_9FLAO</name>
<dbReference type="Proteomes" id="UP000236654">
    <property type="component" value="Unassembled WGS sequence"/>
</dbReference>
<reference evidence="1 2" key="1">
    <citation type="submission" date="2017-12" db="EMBL/GenBank/DDBJ databases">
        <title>The draft genome sequence of Brumimicrobium saltpan LHR20.</title>
        <authorList>
            <person name="Do Z.-J."/>
            <person name="Luo H.-R."/>
        </authorList>
    </citation>
    <scope>NUCLEOTIDE SEQUENCE [LARGE SCALE GENOMIC DNA]</scope>
    <source>
        <strain evidence="1 2">LHR20</strain>
    </source>
</reference>
<keyword evidence="2" id="KW-1185">Reference proteome</keyword>
<comment type="caution">
    <text evidence="1">The sequence shown here is derived from an EMBL/GenBank/DDBJ whole genome shotgun (WGS) entry which is preliminary data.</text>
</comment>
<dbReference type="RefSeq" id="WP_101334787.1">
    <property type="nucleotide sequence ID" value="NZ_PJNI01000009.1"/>
</dbReference>
<protein>
    <recommendedName>
        <fullName evidence="3">Lipocalin-like domain-containing protein</fullName>
    </recommendedName>
</protein>
<sequence length="138" mass="15712">MKISKHFIFIFVVFALTISCKKQKLKGEYKNLVGTWISIHSFQVGGCGNVVDTPINPDLRLELCRQGKYKAYRGGNKVESGRLVKSQDILKFEEGIGGLRSEGNKWLNNHLIYSFNTDTLKVGRNSCGDDYRYLFVKN</sequence>
<evidence type="ECO:0008006" key="3">
    <source>
        <dbReference type="Google" id="ProtNLM"/>
    </source>
</evidence>
<dbReference type="PROSITE" id="PS51257">
    <property type="entry name" value="PROKAR_LIPOPROTEIN"/>
    <property type="match status" value="1"/>
</dbReference>
<dbReference type="AlphaFoldDB" id="A0A2I0R218"/>
<proteinExistence type="predicted"/>
<dbReference type="EMBL" id="PJNI01000009">
    <property type="protein sequence ID" value="PKR80617.1"/>
    <property type="molecule type" value="Genomic_DNA"/>
</dbReference>
<gene>
    <name evidence="1" type="ORF">CW751_09610</name>
</gene>
<organism evidence="1 2">
    <name type="scientific">Brumimicrobium salinarum</name>
    <dbReference type="NCBI Taxonomy" id="2058658"/>
    <lineage>
        <taxon>Bacteria</taxon>
        <taxon>Pseudomonadati</taxon>
        <taxon>Bacteroidota</taxon>
        <taxon>Flavobacteriia</taxon>
        <taxon>Flavobacteriales</taxon>
        <taxon>Crocinitomicaceae</taxon>
        <taxon>Brumimicrobium</taxon>
    </lineage>
</organism>